<dbReference type="EMBL" id="JALJOR010000013">
    <property type="protein sequence ID" value="KAK9806978.1"/>
    <property type="molecule type" value="Genomic_DNA"/>
</dbReference>
<dbReference type="GO" id="GO:0051999">
    <property type="term" value="P:mannosyl-inositol phosphorylceramide biosynthetic process"/>
    <property type="evidence" value="ECO:0007669"/>
    <property type="project" value="TreeGrafter"/>
</dbReference>
<protein>
    <submittedName>
        <fullName evidence="2">Uncharacterized protein</fullName>
    </submittedName>
</protein>
<evidence type="ECO:0000313" key="3">
    <source>
        <dbReference type="Proteomes" id="UP001489004"/>
    </source>
</evidence>
<dbReference type="InterPro" id="IPR051706">
    <property type="entry name" value="Glycosyltransferase_domain"/>
</dbReference>
<dbReference type="GO" id="GO:0000030">
    <property type="term" value="F:mannosyltransferase activity"/>
    <property type="evidence" value="ECO:0007669"/>
    <property type="project" value="TreeGrafter"/>
</dbReference>
<gene>
    <name evidence="2" type="ORF">WJX72_009294</name>
</gene>
<evidence type="ECO:0000256" key="1">
    <source>
        <dbReference type="ARBA" id="ARBA00022679"/>
    </source>
</evidence>
<keyword evidence="1" id="KW-0808">Transferase</keyword>
<dbReference type="PANTHER" id="PTHR32385:SF15">
    <property type="entry name" value="INOSITOL PHOSPHOCERAMIDE MANNOSYLTRANSFERASE 1"/>
    <property type="match status" value="1"/>
</dbReference>
<comment type="caution">
    <text evidence="2">The sequence shown here is derived from an EMBL/GenBank/DDBJ whole genome shotgun (WGS) entry which is preliminary data.</text>
</comment>
<accession>A0AAW1PFR9</accession>
<dbReference type="SUPFAM" id="SSF53448">
    <property type="entry name" value="Nucleotide-diphospho-sugar transferases"/>
    <property type="match status" value="1"/>
</dbReference>
<evidence type="ECO:0000313" key="2">
    <source>
        <dbReference type="EMBL" id="KAK9806978.1"/>
    </source>
</evidence>
<proteinExistence type="predicted"/>
<dbReference type="Gene3D" id="3.90.550.20">
    <property type="match status" value="1"/>
</dbReference>
<dbReference type="Proteomes" id="UP001489004">
    <property type="component" value="Unassembled WGS sequence"/>
</dbReference>
<dbReference type="PANTHER" id="PTHR32385">
    <property type="entry name" value="MANNOSYL PHOSPHORYLINOSITOL CERAMIDE SYNTHASE"/>
    <property type="match status" value="1"/>
</dbReference>
<dbReference type="Pfam" id="PF04488">
    <property type="entry name" value="Gly_transf_sug"/>
    <property type="match status" value="1"/>
</dbReference>
<dbReference type="GO" id="GO:0016020">
    <property type="term" value="C:membrane"/>
    <property type="evidence" value="ECO:0007669"/>
    <property type="project" value="GOC"/>
</dbReference>
<dbReference type="InterPro" id="IPR029044">
    <property type="entry name" value="Nucleotide-diphossugar_trans"/>
</dbReference>
<name>A0AAW1PFR9_9CHLO</name>
<reference evidence="2 3" key="1">
    <citation type="journal article" date="2024" name="Nat. Commun.">
        <title>Phylogenomics reveals the evolutionary origins of lichenization in chlorophyte algae.</title>
        <authorList>
            <person name="Puginier C."/>
            <person name="Libourel C."/>
            <person name="Otte J."/>
            <person name="Skaloud P."/>
            <person name="Haon M."/>
            <person name="Grisel S."/>
            <person name="Petersen M."/>
            <person name="Berrin J.G."/>
            <person name="Delaux P.M."/>
            <person name="Dal Grande F."/>
            <person name="Keller J."/>
        </authorList>
    </citation>
    <scope>NUCLEOTIDE SEQUENCE [LARGE SCALE GENOMIC DNA]</scope>
    <source>
        <strain evidence="2 3">SAG 2043</strain>
    </source>
</reference>
<keyword evidence="3" id="KW-1185">Reference proteome</keyword>
<organism evidence="2 3">
    <name type="scientific">[Myrmecia] bisecta</name>
    <dbReference type="NCBI Taxonomy" id="41462"/>
    <lineage>
        <taxon>Eukaryota</taxon>
        <taxon>Viridiplantae</taxon>
        <taxon>Chlorophyta</taxon>
        <taxon>core chlorophytes</taxon>
        <taxon>Trebouxiophyceae</taxon>
        <taxon>Trebouxiales</taxon>
        <taxon>Trebouxiaceae</taxon>
        <taxon>Myrmecia</taxon>
    </lineage>
</organism>
<sequence length="240" mass="27662">MDEFERLAERNDTKFAKRYRQSCIDKHADWDYKFWDLAAAEALLEDQYAWFLPTFRSLPRTVLKGDAVRAFILHAYGGVYLDMDVECLQEEDKMLAGQDLVLQCEYRTLRDINNAVLASVPGHPFWVQIMKIIMVTTQSIGDVNNPQTILHTTGPGITLQAFHHLVPEAKTAGNYVGSWKSDDGSHIRVYGVMEWYVPCEWDDHKCHQQIQEQQAAGQLPVNLVGHHHYSGSWLRETTRR</sequence>
<dbReference type="InterPro" id="IPR007577">
    <property type="entry name" value="GlycoTrfase_DXD_sugar-bd_CS"/>
</dbReference>
<dbReference type="AlphaFoldDB" id="A0AAW1PFR9"/>